<comment type="caution">
    <text evidence="12">The sequence shown here is derived from an EMBL/GenBank/DDBJ whole genome shotgun (WGS) entry which is preliminary data.</text>
</comment>
<accession>A0ABQ4N225</accession>
<dbReference type="InterPro" id="IPR011342">
    <property type="entry name" value="Shikimate_DH"/>
</dbReference>
<feature type="binding site" evidence="8">
    <location>
        <position position="99"/>
    </location>
    <ligand>
        <name>NADP(+)</name>
        <dbReference type="ChEBI" id="CHEBI:58349"/>
    </ligand>
</feature>
<dbReference type="InterPro" id="IPR041121">
    <property type="entry name" value="SDH_C"/>
</dbReference>
<feature type="domain" description="SDH C-terminal" evidence="11">
    <location>
        <begin position="263"/>
        <end position="293"/>
    </location>
</feature>
<feature type="binding site" evidence="8">
    <location>
        <begin position="148"/>
        <end position="152"/>
    </location>
    <ligand>
        <name>NADP(+)</name>
        <dbReference type="ChEBI" id="CHEBI:58349"/>
    </ligand>
</feature>
<dbReference type="Gene3D" id="3.40.50.10860">
    <property type="entry name" value="Leucine Dehydrogenase, chain A, domain 1"/>
    <property type="match status" value="1"/>
</dbReference>
<comment type="subunit">
    <text evidence="8">Homodimer.</text>
</comment>
<feature type="domain" description="Shikimate dehydrogenase substrate binding N-terminal" evidence="10">
    <location>
        <begin position="28"/>
        <end position="110"/>
    </location>
</feature>
<evidence type="ECO:0000259" key="11">
    <source>
        <dbReference type="Pfam" id="PF18317"/>
    </source>
</evidence>
<evidence type="ECO:0000313" key="12">
    <source>
        <dbReference type="EMBL" id="GIQ62233.1"/>
    </source>
</evidence>
<evidence type="ECO:0000259" key="9">
    <source>
        <dbReference type="Pfam" id="PF01488"/>
    </source>
</evidence>
<evidence type="ECO:0000256" key="8">
    <source>
        <dbReference type="HAMAP-Rule" id="MF_00222"/>
    </source>
</evidence>
<dbReference type="Proteomes" id="UP000680304">
    <property type="component" value="Unassembled WGS sequence"/>
</dbReference>
<dbReference type="RefSeq" id="WP_244863205.1">
    <property type="nucleotide sequence ID" value="NZ_BOVJ01000024.1"/>
</dbReference>
<evidence type="ECO:0000256" key="1">
    <source>
        <dbReference type="ARBA" id="ARBA00004871"/>
    </source>
</evidence>
<evidence type="ECO:0000256" key="7">
    <source>
        <dbReference type="ARBA" id="ARBA00049442"/>
    </source>
</evidence>
<dbReference type="Gene3D" id="3.40.50.720">
    <property type="entry name" value="NAD(P)-binding Rossmann-like Domain"/>
    <property type="match status" value="1"/>
</dbReference>
<gene>
    <name evidence="8 12" type="primary">aroE</name>
    <name evidence="12" type="ORF">PACILC2_08010</name>
</gene>
<dbReference type="Pfam" id="PF01488">
    <property type="entry name" value="Shikimate_DH"/>
    <property type="match status" value="1"/>
</dbReference>
<dbReference type="PANTHER" id="PTHR21089">
    <property type="entry name" value="SHIKIMATE DEHYDROGENASE"/>
    <property type="match status" value="1"/>
</dbReference>
<dbReference type="InterPro" id="IPR006151">
    <property type="entry name" value="Shikm_DH/Glu-tRNA_Rdtase"/>
</dbReference>
<dbReference type="NCBIfam" id="TIGR00507">
    <property type="entry name" value="aroE"/>
    <property type="match status" value="1"/>
</dbReference>
<dbReference type="InterPro" id="IPR013708">
    <property type="entry name" value="Shikimate_DH-bd_N"/>
</dbReference>
<evidence type="ECO:0000259" key="10">
    <source>
        <dbReference type="Pfam" id="PF08501"/>
    </source>
</evidence>
<comment type="function">
    <text evidence="8">Involved in the biosynthesis of the chorismate, which leads to the biosynthesis of aromatic amino acids. Catalyzes the reversible NADPH linked reduction of 3-dehydroshikimate (DHSA) to yield shikimate (SA).</text>
</comment>
<name>A0ABQ4N225_9BACL</name>
<keyword evidence="5 8" id="KW-0560">Oxidoreductase</keyword>
<keyword evidence="13" id="KW-1185">Reference proteome</keyword>
<comment type="similarity">
    <text evidence="8">Belongs to the shikimate dehydrogenase family.</text>
</comment>
<dbReference type="InterPro" id="IPR046346">
    <property type="entry name" value="Aminoacid_DH-like_N_sf"/>
</dbReference>
<dbReference type="Pfam" id="PF18317">
    <property type="entry name" value="SDH_C"/>
    <property type="match status" value="1"/>
</dbReference>
<dbReference type="EMBL" id="BOVJ01000024">
    <property type="protein sequence ID" value="GIQ62233.1"/>
    <property type="molecule type" value="Genomic_DNA"/>
</dbReference>
<comment type="catalytic activity">
    <reaction evidence="7 8">
        <text>shikimate + NADP(+) = 3-dehydroshikimate + NADPH + H(+)</text>
        <dbReference type="Rhea" id="RHEA:17737"/>
        <dbReference type="ChEBI" id="CHEBI:15378"/>
        <dbReference type="ChEBI" id="CHEBI:16630"/>
        <dbReference type="ChEBI" id="CHEBI:36208"/>
        <dbReference type="ChEBI" id="CHEBI:57783"/>
        <dbReference type="ChEBI" id="CHEBI:58349"/>
        <dbReference type="EC" id="1.1.1.25"/>
    </reaction>
</comment>
<dbReference type="EC" id="1.1.1.25" evidence="2 8"/>
<dbReference type="SUPFAM" id="SSF51735">
    <property type="entry name" value="NAD(P)-binding Rossmann-fold domains"/>
    <property type="match status" value="1"/>
</dbReference>
<feature type="domain" description="Quinate/shikimate 5-dehydrogenase/glutamyl-tRNA reductase" evidence="9">
    <location>
        <begin position="134"/>
        <end position="214"/>
    </location>
</feature>
<feature type="binding site" evidence="8">
    <location>
        <position position="242"/>
    </location>
    <ligand>
        <name>shikimate</name>
        <dbReference type="ChEBI" id="CHEBI:36208"/>
    </ligand>
</feature>
<proteinExistence type="inferred from homology"/>
<protein>
    <recommendedName>
        <fullName evidence="2 8">Shikimate dehydrogenase (NADP(+))</fullName>
        <shortName evidence="8">SDH</shortName>
        <ecNumber evidence="2 8">1.1.1.25</ecNumber>
    </recommendedName>
</protein>
<keyword evidence="6 8" id="KW-0057">Aromatic amino acid biosynthesis</keyword>
<feature type="binding site" evidence="8">
    <location>
        <position position="123"/>
    </location>
    <ligand>
        <name>shikimate</name>
        <dbReference type="ChEBI" id="CHEBI:36208"/>
    </ligand>
</feature>
<evidence type="ECO:0000256" key="5">
    <source>
        <dbReference type="ARBA" id="ARBA00023002"/>
    </source>
</evidence>
<dbReference type="CDD" id="cd01065">
    <property type="entry name" value="NAD_bind_Shikimate_DH"/>
    <property type="match status" value="1"/>
</dbReference>
<reference evidence="12 13" key="1">
    <citation type="submission" date="2021-04" db="EMBL/GenBank/DDBJ databases">
        <title>Draft genome sequence of Paenibacillus cisolokensis, LC2-13A.</title>
        <authorList>
            <person name="Uke A."/>
            <person name="Chhe C."/>
            <person name="Baramee S."/>
            <person name="Kosugi A."/>
        </authorList>
    </citation>
    <scope>NUCLEOTIDE SEQUENCE [LARGE SCALE GENOMIC DNA]</scope>
    <source>
        <strain evidence="12 13">LC2-13A</strain>
    </source>
</reference>
<evidence type="ECO:0000313" key="13">
    <source>
        <dbReference type="Proteomes" id="UP000680304"/>
    </source>
</evidence>
<keyword evidence="3 8" id="KW-0028">Amino-acid biosynthesis</keyword>
<comment type="pathway">
    <text evidence="1 8">Metabolic intermediate biosynthesis; chorismate biosynthesis; chorismate from D-erythrose 4-phosphate and phosphoenolpyruvate: step 4/7.</text>
</comment>
<dbReference type="InterPro" id="IPR036291">
    <property type="entry name" value="NAD(P)-bd_dom_sf"/>
</dbReference>
<evidence type="ECO:0000256" key="4">
    <source>
        <dbReference type="ARBA" id="ARBA00022857"/>
    </source>
</evidence>
<keyword evidence="4 8" id="KW-0521">NADP</keyword>
<feature type="binding site" evidence="8">
    <location>
        <position position="83"/>
    </location>
    <ligand>
        <name>shikimate</name>
        <dbReference type="ChEBI" id="CHEBI:36208"/>
    </ligand>
</feature>
<evidence type="ECO:0000256" key="6">
    <source>
        <dbReference type="ARBA" id="ARBA00023141"/>
    </source>
</evidence>
<feature type="binding site" evidence="8">
    <location>
        <position position="108"/>
    </location>
    <ligand>
        <name>shikimate</name>
        <dbReference type="ChEBI" id="CHEBI:36208"/>
    </ligand>
</feature>
<dbReference type="HAMAP" id="MF_00222">
    <property type="entry name" value="Shikimate_DH_AroE"/>
    <property type="match status" value="1"/>
</dbReference>
<feature type="binding site" evidence="8">
    <location>
        <position position="263"/>
    </location>
    <ligand>
        <name>NADP(+)</name>
        <dbReference type="ChEBI" id="CHEBI:58349"/>
    </ligand>
</feature>
<sequence length="307" mass="33223">MATKRDDVKMGEEREPAGIDSHTSLYGVIGDPVRHSKSPVMLNRAFREAGVNGVYVAWHIRQESLGDFVAGVRAMGIRGVNVTIPHKLNIMRHLDRIDDGALAIGAVNTIVNEEGALTGYNTDGIGYVRSLKEEAEPELEGKRIVVLGAGGAARGIVYALSGEGPDSLVIVNRTAEKAEELADLFRSRADVRAAGIDRLRELCGEADIVINTTSIGMYPNVEEVPLDAGWLKEGAVASDLIYNPLKTRFLREAEERGCRIHGGLGMFVYQGAYAFEYWTGLPAPIEAMREAVLQTMEPETGGASGKQ</sequence>
<evidence type="ECO:0000256" key="3">
    <source>
        <dbReference type="ARBA" id="ARBA00022605"/>
    </source>
</evidence>
<feature type="binding site" evidence="8">
    <location>
        <position position="270"/>
    </location>
    <ligand>
        <name>shikimate</name>
        <dbReference type="ChEBI" id="CHEBI:36208"/>
    </ligand>
</feature>
<dbReference type="NCBIfam" id="NF001319">
    <property type="entry name" value="PRK00258.3-3"/>
    <property type="match status" value="1"/>
</dbReference>
<dbReference type="PANTHER" id="PTHR21089:SF1">
    <property type="entry name" value="BIFUNCTIONAL 3-DEHYDROQUINATE DEHYDRATASE_SHIKIMATE DEHYDROGENASE, CHLOROPLASTIC"/>
    <property type="match status" value="1"/>
</dbReference>
<feature type="binding site" evidence="8">
    <location>
        <begin position="36"/>
        <end position="38"/>
    </location>
    <ligand>
        <name>shikimate</name>
        <dbReference type="ChEBI" id="CHEBI:36208"/>
    </ligand>
</feature>
<dbReference type="Pfam" id="PF08501">
    <property type="entry name" value="Shikimate_dh_N"/>
    <property type="match status" value="1"/>
</dbReference>
<organism evidence="12 13">
    <name type="scientific">Paenibacillus cisolokensis</name>
    <dbReference type="NCBI Taxonomy" id="1658519"/>
    <lineage>
        <taxon>Bacteria</taxon>
        <taxon>Bacillati</taxon>
        <taxon>Bacillota</taxon>
        <taxon>Bacilli</taxon>
        <taxon>Bacillales</taxon>
        <taxon>Paenibacillaceae</taxon>
        <taxon>Paenibacillus</taxon>
    </lineage>
</organism>
<feature type="active site" description="Proton acceptor" evidence="8">
    <location>
        <position position="87"/>
    </location>
</feature>
<evidence type="ECO:0000256" key="2">
    <source>
        <dbReference type="ARBA" id="ARBA00012962"/>
    </source>
</evidence>
<feature type="binding site" evidence="8">
    <location>
        <position position="240"/>
    </location>
    <ligand>
        <name>NADP(+)</name>
        <dbReference type="ChEBI" id="CHEBI:58349"/>
    </ligand>
</feature>
<dbReference type="SUPFAM" id="SSF53223">
    <property type="entry name" value="Aminoacid dehydrogenase-like, N-terminal domain"/>
    <property type="match status" value="1"/>
</dbReference>
<dbReference type="InterPro" id="IPR022893">
    <property type="entry name" value="Shikimate_DH_fam"/>
</dbReference>
<feature type="binding site" evidence="8">
    <location>
        <begin position="172"/>
        <end position="177"/>
    </location>
    <ligand>
        <name>NADP(+)</name>
        <dbReference type="ChEBI" id="CHEBI:58349"/>
    </ligand>
</feature>